<feature type="domain" description="HTH tetR-type" evidence="3">
    <location>
        <begin position="23"/>
        <end position="83"/>
    </location>
</feature>
<dbReference type="SUPFAM" id="SSF46689">
    <property type="entry name" value="Homeodomain-like"/>
    <property type="match status" value="1"/>
</dbReference>
<evidence type="ECO:0000313" key="5">
    <source>
        <dbReference type="Proteomes" id="UP000566663"/>
    </source>
</evidence>
<dbReference type="AlphaFoldDB" id="A0A7W8HVY2"/>
<evidence type="ECO:0000259" key="3">
    <source>
        <dbReference type="PROSITE" id="PS50977"/>
    </source>
</evidence>
<name>A0A7W8HVY2_9CAUL</name>
<sequence>MKKQPLSETRRPYQQGARAAAAEATGERILTAFLARIEAQWFEDITLEAVARDAGVSVQTVIRRFGGKDGLLERAMGLLDRAVQRRRSTEPGGISRAIAVLTEDYEASGDLVCRLLDQEQRHPALKVATDAGRVHHRAWLAAVFADWLADADPAVNTARLDALVVATDLYVWKLLRRDMGRPVDAFTTLSETLVRAVLEKAPRQSMDAPR</sequence>
<reference evidence="4 5" key="1">
    <citation type="submission" date="2020-08" db="EMBL/GenBank/DDBJ databases">
        <title>Genomic Encyclopedia of Type Strains, Phase IV (KMG-IV): sequencing the most valuable type-strain genomes for metagenomic binning, comparative biology and taxonomic classification.</title>
        <authorList>
            <person name="Goeker M."/>
        </authorList>
    </citation>
    <scope>NUCLEOTIDE SEQUENCE [LARGE SCALE GENOMIC DNA]</scope>
    <source>
        <strain evidence="4 5">DSM 25335</strain>
    </source>
</reference>
<dbReference type="Proteomes" id="UP000566663">
    <property type="component" value="Unassembled WGS sequence"/>
</dbReference>
<proteinExistence type="predicted"/>
<dbReference type="Gene3D" id="1.10.357.10">
    <property type="entry name" value="Tetracycline Repressor, domain 2"/>
    <property type="match status" value="1"/>
</dbReference>
<dbReference type="EMBL" id="JACHFZ010000001">
    <property type="protein sequence ID" value="MBB5290891.1"/>
    <property type="molecule type" value="Genomic_DNA"/>
</dbReference>
<comment type="caution">
    <text evidence="4">The sequence shown here is derived from an EMBL/GenBank/DDBJ whole genome shotgun (WGS) entry which is preliminary data.</text>
</comment>
<keyword evidence="1 2" id="KW-0238">DNA-binding</keyword>
<dbReference type="InterPro" id="IPR009057">
    <property type="entry name" value="Homeodomain-like_sf"/>
</dbReference>
<accession>A0A7W8HVY2</accession>
<dbReference type="Pfam" id="PF00440">
    <property type="entry name" value="TetR_N"/>
    <property type="match status" value="1"/>
</dbReference>
<protein>
    <submittedName>
        <fullName evidence="4">AcrR family transcriptional regulator</fullName>
    </submittedName>
</protein>
<dbReference type="InterPro" id="IPR001647">
    <property type="entry name" value="HTH_TetR"/>
</dbReference>
<organism evidence="4 5">
    <name type="scientific">Brevundimonas basaltis</name>
    <dbReference type="NCBI Taxonomy" id="472166"/>
    <lineage>
        <taxon>Bacteria</taxon>
        <taxon>Pseudomonadati</taxon>
        <taxon>Pseudomonadota</taxon>
        <taxon>Alphaproteobacteria</taxon>
        <taxon>Caulobacterales</taxon>
        <taxon>Caulobacteraceae</taxon>
        <taxon>Brevundimonas</taxon>
    </lineage>
</organism>
<keyword evidence="5" id="KW-1185">Reference proteome</keyword>
<feature type="DNA-binding region" description="H-T-H motif" evidence="2">
    <location>
        <begin position="46"/>
        <end position="65"/>
    </location>
</feature>
<evidence type="ECO:0000313" key="4">
    <source>
        <dbReference type="EMBL" id="MBB5290891.1"/>
    </source>
</evidence>
<evidence type="ECO:0000256" key="2">
    <source>
        <dbReference type="PROSITE-ProRule" id="PRU00335"/>
    </source>
</evidence>
<evidence type="ECO:0000256" key="1">
    <source>
        <dbReference type="ARBA" id="ARBA00023125"/>
    </source>
</evidence>
<dbReference type="GO" id="GO:0003677">
    <property type="term" value="F:DNA binding"/>
    <property type="evidence" value="ECO:0007669"/>
    <property type="project" value="UniProtKB-UniRule"/>
</dbReference>
<gene>
    <name evidence="4" type="ORF">HNQ67_000387</name>
</gene>
<dbReference type="PROSITE" id="PS50977">
    <property type="entry name" value="HTH_TETR_2"/>
    <property type="match status" value="1"/>
</dbReference>
<dbReference type="RefSeq" id="WP_183251812.1">
    <property type="nucleotide sequence ID" value="NZ_BAAAFF010000004.1"/>
</dbReference>